<dbReference type="SUPFAM" id="SSF53474">
    <property type="entry name" value="alpha/beta-Hydrolases"/>
    <property type="match status" value="1"/>
</dbReference>
<sequence length="300" mass="33609">MLRLSREELDQLEEERLVLVTEGGDQGQLPVLIIRRKNGATPSPALVILHSSYSCKDSIRNVVEYFASHGFTAITIDNRYHGERASSSYQNAMISAWKTGREMPFIFDTVWDVTKLMDYLIQRKDIDSTRIGMTGISLGGMITLYSMAADARIAAAVPMIGVQNFSWAVKNNKWQARVGSIPHAFEVAAGDLGKACCDSETVAAVWQRIAPGLMHEFDVHHILKAVFPRPLLILNGKNDPRCPVEGLESCIRETSEIYKAAGHPEKFQFVAEENVGHEITESMMEAAMRWFRNYLCISKL</sequence>
<dbReference type="Pfam" id="PF22244">
    <property type="entry name" value="GCE_fung"/>
    <property type="match status" value="1"/>
</dbReference>
<evidence type="ECO:0000256" key="4">
    <source>
        <dbReference type="ARBA" id="ARBA00022801"/>
    </source>
</evidence>
<evidence type="ECO:0000256" key="1">
    <source>
        <dbReference type="ARBA" id="ARBA00010092"/>
    </source>
</evidence>
<keyword evidence="2" id="KW-0719">Serine esterase</keyword>
<reference evidence="8 9" key="1">
    <citation type="journal article" date="2011" name="Science">
        <title>The Selaginella genome identifies genetic changes associated with the evolution of vascular plants.</title>
        <authorList>
            <person name="Banks J.A."/>
            <person name="Nishiyama T."/>
            <person name="Hasebe M."/>
            <person name="Bowman J.L."/>
            <person name="Gribskov M."/>
            <person name="dePamphilis C."/>
            <person name="Albert V.A."/>
            <person name="Aono N."/>
            <person name="Aoyama T."/>
            <person name="Ambrose B.A."/>
            <person name="Ashton N.W."/>
            <person name="Axtell M.J."/>
            <person name="Barker E."/>
            <person name="Barker M.S."/>
            <person name="Bennetzen J.L."/>
            <person name="Bonawitz N.D."/>
            <person name="Chapple C."/>
            <person name="Cheng C."/>
            <person name="Correa L.G."/>
            <person name="Dacre M."/>
            <person name="DeBarry J."/>
            <person name="Dreyer I."/>
            <person name="Elias M."/>
            <person name="Engstrom E.M."/>
            <person name="Estelle M."/>
            <person name="Feng L."/>
            <person name="Finet C."/>
            <person name="Floyd S.K."/>
            <person name="Frommer W.B."/>
            <person name="Fujita T."/>
            <person name="Gramzow L."/>
            <person name="Gutensohn M."/>
            <person name="Harholt J."/>
            <person name="Hattori M."/>
            <person name="Heyl A."/>
            <person name="Hirai T."/>
            <person name="Hiwatashi Y."/>
            <person name="Ishikawa M."/>
            <person name="Iwata M."/>
            <person name="Karol K.G."/>
            <person name="Koehler B."/>
            <person name="Kolukisaoglu U."/>
            <person name="Kubo M."/>
            <person name="Kurata T."/>
            <person name="Lalonde S."/>
            <person name="Li K."/>
            <person name="Li Y."/>
            <person name="Litt A."/>
            <person name="Lyons E."/>
            <person name="Manning G."/>
            <person name="Maruyama T."/>
            <person name="Michael T.P."/>
            <person name="Mikami K."/>
            <person name="Miyazaki S."/>
            <person name="Morinaga S."/>
            <person name="Murata T."/>
            <person name="Mueller-Roeber B."/>
            <person name="Nelson D.R."/>
            <person name="Obara M."/>
            <person name="Oguri Y."/>
            <person name="Olmstead R.G."/>
            <person name="Onodera N."/>
            <person name="Petersen B.L."/>
            <person name="Pils B."/>
            <person name="Prigge M."/>
            <person name="Rensing S.A."/>
            <person name="Riano-Pachon D.M."/>
            <person name="Roberts A.W."/>
            <person name="Sato Y."/>
            <person name="Scheller H.V."/>
            <person name="Schulz B."/>
            <person name="Schulz C."/>
            <person name="Shakirov E.V."/>
            <person name="Shibagaki N."/>
            <person name="Shinohara N."/>
            <person name="Shippen D.E."/>
            <person name="Soerensen I."/>
            <person name="Sotooka R."/>
            <person name="Sugimoto N."/>
            <person name="Sugita M."/>
            <person name="Sumikawa N."/>
            <person name="Tanurdzic M."/>
            <person name="Theissen G."/>
            <person name="Ulvskov P."/>
            <person name="Wakazuki S."/>
            <person name="Weng J.K."/>
            <person name="Willats W.W."/>
            <person name="Wipf D."/>
            <person name="Wolf P.G."/>
            <person name="Yang L."/>
            <person name="Zimmer A.D."/>
            <person name="Zhu Q."/>
            <person name="Mitros T."/>
            <person name="Hellsten U."/>
            <person name="Loque D."/>
            <person name="Otillar R."/>
            <person name="Salamov A."/>
            <person name="Schmutz J."/>
            <person name="Shapiro H."/>
            <person name="Lindquist E."/>
            <person name="Lucas S."/>
            <person name="Rokhsar D."/>
            <person name="Grigoriev I.V."/>
        </authorList>
    </citation>
    <scope>NUCLEOTIDE SEQUENCE [LARGE SCALE GENOMIC DNA]</scope>
</reference>
<dbReference type="EMBL" id="GL377742">
    <property type="protein sequence ID" value="EFJ04956.1"/>
    <property type="molecule type" value="Genomic_DNA"/>
</dbReference>
<accession>D8TEF8</accession>
<dbReference type="eggNOG" id="ENOG502QVWM">
    <property type="taxonomic scope" value="Eukaryota"/>
</dbReference>
<proteinExistence type="inferred from homology"/>
<evidence type="ECO:0000256" key="6">
    <source>
        <dbReference type="ARBA" id="ARBA00026105"/>
    </source>
</evidence>
<feature type="domain" description="4-O-methyl-glucuronoyl methylesterase-like" evidence="7">
    <location>
        <begin position="19"/>
        <end position="262"/>
    </location>
</feature>
<dbReference type="Gramene" id="EFJ04956">
    <property type="protein sequence ID" value="EFJ04956"/>
    <property type="gene ID" value="SELMODRAFT_187660"/>
</dbReference>
<dbReference type="InParanoid" id="D8TEF8"/>
<dbReference type="PANTHER" id="PTHR47381">
    <property type="entry name" value="ALPHA/BETA-HYDROLASES SUPERFAMILY PROTEIN"/>
    <property type="match status" value="1"/>
</dbReference>
<organism evidence="9">
    <name type="scientific">Selaginella moellendorffii</name>
    <name type="common">Spikemoss</name>
    <dbReference type="NCBI Taxonomy" id="88036"/>
    <lineage>
        <taxon>Eukaryota</taxon>
        <taxon>Viridiplantae</taxon>
        <taxon>Streptophyta</taxon>
        <taxon>Embryophyta</taxon>
        <taxon>Tracheophyta</taxon>
        <taxon>Lycopodiopsida</taxon>
        <taxon>Selaginellales</taxon>
        <taxon>Selaginellaceae</taxon>
        <taxon>Selaginella</taxon>
    </lineage>
</organism>
<comment type="catalytic activity">
    <reaction evidence="5">
        <text>a 4-O-methyl-alpha-D-glucuronosyl ester derivative + H2O = 4-O-methyl-alpha-D-glucuronate derivative + an alcohol + H(+)</text>
        <dbReference type="Rhea" id="RHEA:67452"/>
        <dbReference type="ChEBI" id="CHEBI:15377"/>
        <dbReference type="ChEBI" id="CHEBI:15378"/>
        <dbReference type="ChEBI" id="CHEBI:30879"/>
        <dbReference type="ChEBI" id="CHEBI:171667"/>
        <dbReference type="ChEBI" id="CHEBI:171668"/>
        <dbReference type="EC" id="3.1.1.117"/>
    </reaction>
    <physiologicalReaction direction="left-to-right" evidence="5">
        <dbReference type="Rhea" id="RHEA:67453"/>
    </physiologicalReaction>
</comment>
<evidence type="ECO:0000259" key="7">
    <source>
        <dbReference type="Pfam" id="PF22244"/>
    </source>
</evidence>
<gene>
    <name evidence="8" type="ORF">SELMODRAFT_187660</name>
</gene>
<evidence type="ECO:0000313" key="9">
    <source>
        <dbReference type="Proteomes" id="UP000001514"/>
    </source>
</evidence>
<dbReference type="EC" id="3.1.1.117" evidence="6"/>
<dbReference type="AlphaFoldDB" id="D8TEF8"/>
<dbReference type="Gene3D" id="3.40.50.1820">
    <property type="entry name" value="alpha/beta hydrolase"/>
    <property type="match status" value="1"/>
</dbReference>
<evidence type="ECO:0000313" key="8">
    <source>
        <dbReference type="EMBL" id="EFJ04956.1"/>
    </source>
</evidence>
<dbReference type="STRING" id="88036.D8TEF8"/>
<keyword evidence="4" id="KW-0378">Hydrolase</keyword>
<comment type="similarity">
    <text evidence="1">Belongs to the carbohydrate esterase 15 (CE15) family.</text>
</comment>
<name>D8TEF8_SELML</name>
<evidence type="ECO:0000256" key="2">
    <source>
        <dbReference type="ARBA" id="ARBA00022487"/>
    </source>
</evidence>
<dbReference type="OrthoDB" id="2152248at2759"/>
<evidence type="ECO:0000256" key="3">
    <source>
        <dbReference type="ARBA" id="ARBA00022729"/>
    </source>
</evidence>
<dbReference type="InterPro" id="IPR029058">
    <property type="entry name" value="AB_hydrolase_fold"/>
</dbReference>
<evidence type="ECO:0000256" key="5">
    <source>
        <dbReference type="ARBA" id="ARBA00024511"/>
    </source>
</evidence>
<dbReference type="Proteomes" id="UP000001514">
    <property type="component" value="Unassembled WGS sequence"/>
</dbReference>
<dbReference type="OMA" id="HECTACM"/>
<dbReference type="HOGENOM" id="CLU_054292_1_0_1"/>
<keyword evidence="9" id="KW-1185">Reference proteome</keyword>
<protein>
    <recommendedName>
        <fullName evidence="6">(4-O-methyl)-D-glucuronate--lignin esterase</fullName>
        <ecNumber evidence="6">3.1.1.117</ecNumber>
    </recommendedName>
</protein>
<keyword evidence="3" id="KW-0732">Signal</keyword>
<dbReference type="GO" id="GO:0052689">
    <property type="term" value="F:carboxylic ester hydrolase activity"/>
    <property type="evidence" value="ECO:0007669"/>
    <property type="project" value="UniProtKB-KW"/>
</dbReference>
<dbReference type="KEGG" id="smo:SELMODRAFT_187660"/>
<dbReference type="InterPro" id="IPR054579">
    <property type="entry name" value="GCE-like_dom"/>
</dbReference>
<dbReference type="FunCoup" id="D8TEF8">
    <property type="interactions" value="49"/>
</dbReference>
<dbReference type="PANTHER" id="PTHR47381:SF3">
    <property type="entry name" value="ALPHA_BETA-HYDROLASES SUPERFAMILY PROTEIN"/>
    <property type="match status" value="1"/>
</dbReference>